<dbReference type="InterPro" id="IPR036937">
    <property type="entry name" value="Adhesion_dom_fimbrial_sf"/>
</dbReference>
<protein>
    <submittedName>
        <fullName evidence="2">Fimbrial protein</fullName>
    </submittedName>
</protein>
<feature type="domain" description="Fimbrial-type adhesion" evidence="1">
    <location>
        <begin position="39"/>
        <end position="186"/>
    </location>
</feature>
<dbReference type="SUPFAM" id="SSF49401">
    <property type="entry name" value="Bacterial adhesins"/>
    <property type="match status" value="1"/>
</dbReference>
<dbReference type="Gene3D" id="2.60.40.1090">
    <property type="entry name" value="Fimbrial-type adhesion domain"/>
    <property type="match status" value="1"/>
</dbReference>
<sequence>MGRGNMSLRKWICYSLFYIAGGTAQADEVKYSTPGEVMVKGEIIEAPCEIVYQDREQWIEFGQITAQEIISGSGNNLTHYFHIQLTGCSLQSQIYPGVFYRSAKVIFNSDKVREGNDLIGITGDAKGFGIRLSDRDGKRLRLGEPTSEFSLSEGVNTLYFKATIVPLNNNIISGEFYATVRFFMDYL</sequence>
<dbReference type="GO" id="GO:0009289">
    <property type="term" value="C:pilus"/>
    <property type="evidence" value="ECO:0007669"/>
    <property type="project" value="InterPro"/>
</dbReference>
<dbReference type="Proteomes" id="UP000239181">
    <property type="component" value="Unassembled WGS sequence"/>
</dbReference>
<dbReference type="AlphaFoldDB" id="A0A2S9I7C4"/>
<dbReference type="EMBL" id="PDET01000016">
    <property type="protein sequence ID" value="PRD13698.1"/>
    <property type="molecule type" value="Genomic_DNA"/>
</dbReference>
<keyword evidence="3" id="KW-1185">Reference proteome</keyword>
<dbReference type="OrthoDB" id="6522787at2"/>
<dbReference type="Pfam" id="PF00419">
    <property type="entry name" value="Fimbrial"/>
    <property type="match status" value="1"/>
</dbReference>
<reference evidence="2 3" key="1">
    <citation type="submission" date="2017-10" db="EMBL/GenBank/DDBJ databases">
        <title>Draft genome of two endophytic bacteria isolated from 'guarana' Paullinia cupana (Mart.) Ducke.</title>
        <authorList>
            <person name="Siqueira K.A."/>
            <person name="Liotti R.G."/>
            <person name="Mendes T.A."/>
            <person name="Soares M.A."/>
        </authorList>
    </citation>
    <scope>NUCLEOTIDE SEQUENCE [LARGE SCALE GENOMIC DNA]</scope>
    <source>
        <strain evidence="2 3">342</strain>
    </source>
</reference>
<dbReference type="PANTHER" id="PTHR33420:SF11">
    <property type="entry name" value="FIMBRIAL-LIKE PROTEIN"/>
    <property type="match status" value="1"/>
</dbReference>
<dbReference type="InterPro" id="IPR050263">
    <property type="entry name" value="Bact_Fimbrial_Adh_Pro"/>
</dbReference>
<dbReference type="PANTHER" id="PTHR33420">
    <property type="entry name" value="FIMBRIAL SUBUNIT ELFA-RELATED"/>
    <property type="match status" value="1"/>
</dbReference>
<comment type="caution">
    <text evidence="2">The sequence shown here is derived from an EMBL/GenBank/DDBJ whole genome shotgun (WGS) entry which is preliminary data.</text>
</comment>
<dbReference type="GO" id="GO:0043709">
    <property type="term" value="P:cell adhesion involved in single-species biofilm formation"/>
    <property type="evidence" value="ECO:0007669"/>
    <property type="project" value="TreeGrafter"/>
</dbReference>
<evidence type="ECO:0000259" key="1">
    <source>
        <dbReference type="Pfam" id="PF00419"/>
    </source>
</evidence>
<dbReference type="InterPro" id="IPR008966">
    <property type="entry name" value="Adhesion_dom_sf"/>
</dbReference>
<proteinExistence type="predicted"/>
<accession>A0A2S9I7C4</accession>
<name>A0A2S9I7C4_9GAMM</name>
<gene>
    <name evidence="2" type="ORF">CQW29_19505</name>
</gene>
<evidence type="ECO:0000313" key="3">
    <source>
        <dbReference type="Proteomes" id="UP000239181"/>
    </source>
</evidence>
<dbReference type="InterPro" id="IPR000259">
    <property type="entry name" value="Adhesion_dom_fimbrial"/>
</dbReference>
<evidence type="ECO:0000313" key="2">
    <source>
        <dbReference type="EMBL" id="PRD13698.1"/>
    </source>
</evidence>
<organism evidence="2 3">
    <name type="scientific">Pantoea coffeiphila</name>
    <dbReference type="NCBI Taxonomy" id="1465635"/>
    <lineage>
        <taxon>Bacteria</taxon>
        <taxon>Pseudomonadati</taxon>
        <taxon>Pseudomonadota</taxon>
        <taxon>Gammaproteobacteria</taxon>
        <taxon>Enterobacterales</taxon>
        <taxon>Erwiniaceae</taxon>
        <taxon>Pantoea</taxon>
    </lineage>
</organism>